<accession>A0A840UGF0</accession>
<sequence length="92" mass="10563">MSVIDIQRSHDLGKEKARTAADALADNLARKLDVQSEWQGDRLMFRRSGVNGHLDVSDTELHVHLELGMMLRPFKQRIEEEIHTRLDRVTSA</sequence>
<dbReference type="NCBIfam" id="TIGR02610">
    <property type="entry name" value="PHA_gran_rgn"/>
    <property type="match status" value="1"/>
</dbReference>
<dbReference type="AlphaFoldDB" id="A0A840UGF0"/>
<organism evidence="1 2">
    <name type="scientific">Marinobacter oulmenensis</name>
    <dbReference type="NCBI Taxonomy" id="643747"/>
    <lineage>
        <taxon>Bacteria</taxon>
        <taxon>Pseudomonadati</taxon>
        <taxon>Pseudomonadota</taxon>
        <taxon>Gammaproteobacteria</taxon>
        <taxon>Pseudomonadales</taxon>
        <taxon>Marinobacteraceae</taxon>
        <taxon>Marinobacter</taxon>
    </lineage>
</organism>
<keyword evidence="2" id="KW-1185">Reference proteome</keyword>
<dbReference type="RefSeq" id="WP_183699093.1">
    <property type="nucleotide sequence ID" value="NZ_JACHFE010000001.1"/>
</dbReference>
<dbReference type="Proteomes" id="UP000591735">
    <property type="component" value="Unassembled WGS sequence"/>
</dbReference>
<dbReference type="Pfam" id="PF09650">
    <property type="entry name" value="PHA_gran_rgn"/>
    <property type="match status" value="1"/>
</dbReference>
<proteinExistence type="predicted"/>
<protein>
    <submittedName>
        <fullName evidence="1">Putative polyhydroxyalkanoate system protein</fullName>
    </submittedName>
</protein>
<name>A0A840UGF0_9GAMM</name>
<dbReference type="InterPro" id="IPR013433">
    <property type="entry name" value="PHA_gran_rgn"/>
</dbReference>
<evidence type="ECO:0000313" key="2">
    <source>
        <dbReference type="Proteomes" id="UP000591735"/>
    </source>
</evidence>
<reference evidence="1 2" key="1">
    <citation type="submission" date="2020-08" db="EMBL/GenBank/DDBJ databases">
        <title>Genomic Encyclopedia of Type Strains, Phase IV (KMG-IV): sequencing the most valuable type-strain genomes for metagenomic binning, comparative biology and taxonomic classification.</title>
        <authorList>
            <person name="Goeker M."/>
        </authorList>
    </citation>
    <scope>NUCLEOTIDE SEQUENCE [LARGE SCALE GENOMIC DNA]</scope>
    <source>
        <strain evidence="1 2">DSM 22359</strain>
    </source>
</reference>
<dbReference type="EMBL" id="JACHFE010000001">
    <property type="protein sequence ID" value="MBB5319857.1"/>
    <property type="molecule type" value="Genomic_DNA"/>
</dbReference>
<evidence type="ECO:0000313" key="1">
    <source>
        <dbReference type="EMBL" id="MBB5319857.1"/>
    </source>
</evidence>
<comment type="caution">
    <text evidence="1">The sequence shown here is derived from an EMBL/GenBank/DDBJ whole genome shotgun (WGS) entry which is preliminary data.</text>
</comment>
<gene>
    <name evidence="1" type="ORF">HNR38_000325</name>
</gene>